<reference evidence="2" key="1">
    <citation type="journal article" date="2021" name="bioRxiv">
        <title>Whole Genome Assembly and Annotation of Northern Wild Rice, Zizania palustris L., Supports a Whole Genome Duplication in the Zizania Genus.</title>
        <authorList>
            <person name="Haas M."/>
            <person name="Kono T."/>
            <person name="Macchietto M."/>
            <person name="Millas R."/>
            <person name="McGilp L."/>
            <person name="Shao M."/>
            <person name="Duquette J."/>
            <person name="Hirsch C.N."/>
            <person name="Kimball J."/>
        </authorList>
    </citation>
    <scope>NUCLEOTIDE SEQUENCE</scope>
    <source>
        <tissue evidence="2">Fresh leaf tissue</tissue>
    </source>
</reference>
<organism evidence="2 3">
    <name type="scientific">Zizania palustris</name>
    <name type="common">Northern wild rice</name>
    <dbReference type="NCBI Taxonomy" id="103762"/>
    <lineage>
        <taxon>Eukaryota</taxon>
        <taxon>Viridiplantae</taxon>
        <taxon>Streptophyta</taxon>
        <taxon>Embryophyta</taxon>
        <taxon>Tracheophyta</taxon>
        <taxon>Spermatophyta</taxon>
        <taxon>Magnoliopsida</taxon>
        <taxon>Liliopsida</taxon>
        <taxon>Poales</taxon>
        <taxon>Poaceae</taxon>
        <taxon>BOP clade</taxon>
        <taxon>Oryzoideae</taxon>
        <taxon>Oryzeae</taxon>
        <taxon>Zizaniinae</taxon>
        <taxon>Zizania</taxon>
    </lineage>
</organism>
<proteinExistence type="predicted"/>
<dbReference type="Proteomes" id="UP000729402">
    <property type="component" value="Unassembled WGS sequence"/>
</dbReference>
<keyword evidence="3" id="KW-1185">Reference proteome</keyword>
<sequence length="75" mass="7464">MKAGAKGGFPIGYDSVAGTAAEEMKGEACGGELAASHGSVGPYATPAVMMSPEMDAEVGGGPGKPKPLRWWGAQV</sequence>
<comment type="caution">
    <text evidence="2">The sequence shown here is derived from an EMBL/GenBank/DDBJ whole genome shotgun (WGS) entry which is preliminary data.</text>
</comment>
<dbReference type="AlphaFoldDB" id="A0A8J5S964"/>
<dbReference type="EMBL" id="JAAALK010000283">
    <property type="protein sequence ID" value="KAG8071456.1"/>
    <property type="molecule type" value="Genomic_DNA"/>
</dbReference>
<evidence type="ECO:0000313" key="3">
    <source>
        <dbReference type="Proteomes" id="UP000729402"/>
    </source>
</evidence>
<feature type="region of interest" description="Disordered" evidence="1">
    <location>
        <begin position="54"/>
        <end position="75"/>
    </location>
</feature>
<reference evidence="2" key="2">
    <citation type="submission" date="2021-02" db="EMBL/GenBank/DDBJ databases">
        <authorList>
            <person name="Kimball J.A."/>
            <person name="Haas M.W."/>
            <person name="Macchietto M."/>
            <person name="Kono T."/>
            <person name="Duquette J."/>
            <person name="Shao M."/>
        </authorList>
    </citation>
    <scope>NUCLEOTIDE SEQUENCE</scope>
    <source>
        <tissue evidence="2">Fresh leaf tissue</tissue>
    </source>
</reference>
<evidence type="ECO:0000256" key="1">
    <source>
        <dbReference type="SAM" id="MobiDB-lite"/>
    </source>
</evidence>
<protein>
    <submittedName>
        <fullName evidence="2">Uncharacterized protein</fullName>
    </submittedName>
</protein>
<name>A0A8J5S964_ZIZPA</name>
<accession>A0A8J5S964</accession>
<gene>
    <name evidence="2" type="ORF">GUJ93_ZPchr0006g42709</name>
</gene>
<evidence type="ECO:0000313" key="2">
    <source>
        <dbReference type="EMBL" id="KAG8071456.1"/>
    </source>
</evidence>